<dbReference type="STRING" id="5601.A0A0D2FDS2"/>
<dbReference type="GO" id="GO:0006397">
    <property type="term" value="P:mRNA processing"/>
    <property type="evidence" value="ECO:0007669"/>
    <property type="project" value="InterPro"/>
</dbReference>
<accession>A0A0D2FDS2</accession>
<sequence length="317" mass="35591">MATFTVLDQAEEDKLHATRLLGIEERPYKRVSKRLLAPTTPITSFLSRPSPSNDDAEAADQNEHFLQSLARFREDIILDFAAFESSIARIQFLRAANTRERERYAAEKLKIEQTANDVRENLGQLRVQLDEAQKTLAVRKTYDVLAEKITRDEKLKVTRAEQHANIEKLRSEIEELERESGELKSAWSERREQLQNLMGEGMRLRRIIRDEKEPDAETDHHGDEDGEDGERERDGLSNMGTPRPMDDAPTPRPSALRGSGALTPRSHVPEGGTPGPTGDEDVNMDGGAMEAVPTENVVAAGDVDKPANEHRDDMDTS</sequence>
<dbReference type="Proteomes" id="UP000054266">
    <property type="component" value="Unassembled WGS sequence"/>
</dbReference>
<gene>
    <name evidence="5" type="ORF">PV04_07264</name>
</gene>
<keyword evidence="6" id="KW-1185">Reference proteome</keyword>
<dbReference type="AlphaFoldDB" id="A0A0D2FDS2"/>
<evidence type="ECO:0000313" key="6">
    <source>
        <dbReference type="Proteomes" id="UP000054266"/>
    </source>
</evidence>
<dbReference type="EMBL" id="KN846960">
    <property type="protein sequence ID" value="KIW64970.1"/>
    <property type="molecule type" value="Genomic_DNA"/>
</dbReference>
<evidence type="ECO:0000256" key="1">
    <source>
        <dbReference type="ARBA" id="ARBA00004123"/>
    </source>
</evidence>
<dbReference type="HOGENOM" id="CLU_049078_1_0_1"/>
<organism evidence="5 6">
    <name type="scientific">Phialophora macrospora</name>
    <dbReference type="NCBI Taxonomy" id="1851006"/>
    <lineage>
        <taxon>Eukaryota</taxon>
        <taxon>Fungi</taxon>
        <taxon>Dikarya</taxon>
        <taxon>Ascomycota</taxon>
        <taxon>Pezizomycotina</taxon>
        <taxon>Eurotiomycetes</taxon>
        <taxon>Chaetothyriomycetidae</taxon>
        <taxon>Chaetothyriales</taxon>
        <taxon>Herpotrichiellaceae</taxon>
        <taxon>Phialophora</taxon>
    </lineage>
</organism>
<feature type="coiled-coil region" evidence="3">
    <location>
        <begin position="101"/>
        <end position="135"/>
    </location>
</feature>
<evidence type="ECO:0008006" key="7">
    <source>
        <dbReference type="Google" id="ProtNLM"/>
    </source>
</evidence>
<feature type="compositionally biased region" description="Basic and acidic residues" evidence="4">
    <location>
        <begin position="302"/>
        <end position="317"/>
    </location>
</feature>
<proteinExistence type="predicted"/>
<dbReference type="InterPro" id="IPR008501">
    <property type="entry name" value="THOC7/Mft1"/>
</dbReference>
<protein>
    <recommendedName>
        <fullName evidence="7">Tho complex subunit 7</fullName>
    </recommendedName>
</protein>
<evidence type="ECO:0000256" key="4">
    <source>
        <dbReference type="SAM" id="MobiDB-lite"/>
    </source>
</evidence>
<feature type="coiled-coil region" evidence="3">
    <location>
        <begin position="159"/>
        <end position="186"/>
    </location>
</feature>
<name>A0A0D2FDS2_9EURO</name>
<comment type="subcellular location">
    <subcellularLocation>
        <location evidence="1">Nucleus</location>
    </subcellularLocation>
</comment>
<evidence type="ECO:0000256" key="3">
    <source>
        <dbReference type="SAM" id="Coils"/>
    </source>
</evidence>
<feature type="region of interest" description="Disordered" evidence="4">
    <location>
        <begin position="210"/>
        <end position="317"/>
    </location>
</feature>
<reference evidence="5 6" key="1">
    <citation type="submission" date="2015-01" db="EMBL/GenBank/DDBJ databases">
        <title>The Genome Sequence of Capronia semiimmersa CBS27337.</title>
        <authorList>
            <consortium name="The Broad Institute Genomics Platform"/>
            <person name="Cuomo C."/>
            <person name="de Hoog S."/>
            <person name="Gorbushina A."/>
            <person name="Stielow B."/>
            <person name="Teixiera M."/>
            <person name="Abouelleil A."/>
            <person name="Chapman S.B."/>
            <person name="Priest M."/>
            <person name="Young S.K."/>
            <person name="Wortman J."/>
            <person name="Nusbaum C."/>
            <person name="Birren B."/>
        </authorList>
    </citation>
    <scope>NUCLEOTIDE SEQUENCE [LARGE SCALE GENOMIC DNA]</scope>
    <source>
        <strain evidence="5 6">CBS 27337</strain>
    </source>
</reference>
<dbReference type="GO" id="GO:0000445">
    <property type="term" value="C:THO complex part of transcription export complex"/>
    <property type="evidence" value="ECO:0007669"/>
    <property type="project" value="InterPro"/>
</dbReference>
<evidence type="ECO:0000256" key="2">
    <source>
        <dbReference type="ARBA" id="ARBA00023242"/>
    </source>
</evidence>
<keyword evidence="3" id="KW-0175">Coiled coil</keyword>
<keyword evidence="2" id="KW-0539">Nucleus</keyword>
<feature type="compositionally biased region" description="Basic and acidic residues" evidence="4">
    <location>
        <begin position="210"/>
        <end position="223"/>
    </location>
</feature>
<dbReference type="Pfam" id="PF05615">
    <property type="entry name" value="THOC7"/>
    <property type="match status" value="1"/>
</dbReference>
<evidence type="ECO:0000313" key="5">
    <source>
        <dbReference type="EMBL" id="KIW64970.1"/>
    </source>
</evidence>